<dbReference type="EMBL" id="CP097331">
    <property type="protein sequence ID" value="URF07291.1"/>
    <property type="molecule type" value="Genomic_DNA"/>
</dbReference>
<accession>A0AAE9I6N1</accession>
<dbReference type="Proteomes" id="UP001056132">
    <property type="component" value="Chromosome 2"/>
</dbReference>
<dbReference type="KEGG" id="ccam:M5D45_18955"/>
<name>A0AAE9I6N1_9BURK</name>
<sequence length="136" mass="15940">MDESKIVDGIVIVNDRDPRESVVFNFRSWVAIIRAIMVKYAGKTEDEADAILMNSWLVEEALDDYMAIVVRAHDLDYHWAMILAHGECYWWRGIDSREPEGFWEWEEQYRVDHNLESDDFIFSDEEPAPPIATDAK</sequence>
<dbReference type="RefSeq" id="WP_250025747.1">
    <property type="nucleotide sequence ID" value="NZ_CP097331.1"/>
</dbReference>
<organism evidence="1 2">
    <name type="scientific">Cupriavidus campinensis</name>
    <dbReference type="NCBI Taxonomy" id="151783"/>
    <lineage>
        <taxon>Bacteria</taxon>
        <taxon>Pseudomonadati</taxon>
        <taxon>Pseudomonadota</taxon>
        <taxon>Betaproteobacteria</taxon>
        <taxon>Burkholderiales</taxon>
        <taxon>Burkholderiaceae</taxon>
        <taxon>Cupriavidus</taxon>
    </lineage>
</organism>
<protein>
    <submittedName>
        <fullName evidence="1">Uncharacterized protein</fullName>
    </submittedName>
</protein>
<evidence type="ECO:0000313" key="2">
    <source>
        <dbReference type="Proteomes" id="UP001056132"/>
    </source>
</evidence>
<reference evidence="1" key="1">
    <citation type="journal article" date="2022" name="Microbiol. Resour. Announc.">
        <title>Genome Sequence of Cupriavidus campinensis Strain G5, a Member of a Bacterial Consortium Capable of Polyethylene Degradation.</title>
        <authorList>
            <person name="Schneider B."/>
            <person name="Pfeiffer F."/>
            <person name="Dyall-Smith M."/>
            <person name="Kunte H.J."/>
        </authorList>
    </citation>
    <scope>NUCLEOTIDE SEQUENCE</scope>
    <source>
        <strain evidence="1">G5</strain>
    </source>
</reference>
<gene>
    <name evidence="1" type="ORF">M5D45_18955</name>
</gene>
<dbReference type="AlphaFoldDB" id="A0AAE9I6N1"/>
<reference evidence="1" key="2">
    <citation type="submission" date="2022-05" db="EMBL/GenBank/DDBJ databases">
        <authorList>
            <person name="Kunte H.-J."/>
        </authorList>
    </citation>
    <scope>NUCLEOTIDE SEQUENCE</scope>
    <source>
        <strain evidence="1">G5</strain>
    </source>
</reference>
<evidence type="ECO:0000313" key="1">
    <source>
        <dbReference type="EMBL" id="URF07291.1"/>
    </source>
</evidence>
<proteinExistence type="predicted"/>